<dbReference type="AlphaFoldDB" id="A0A368ZYE2"/>
<evidence type="ECO:0000256" key="1">
    <source>
        <dbReference type="SAM" id="Phobius"/>
    </source>
</evidence>
<comment type="caution">
    <text evidence="2">The sequence shown here is derived from an EMBL/GenBank/DDBJ whole genome shotgun (WGS) entry which is preliminary data.</text>
</comment>
<gene>
    <name evidence="2" type="ORF">DFP77_1161</name>
</gene>
<dbReference type="OrthoDB" id="9961440at2"/>
<proteinExistence type="predicted"/>
<keyword evidence="1" id="KW-1133">Transmembrane helix</keyword>
<name>A0A368ZYE2_9GAMM</name>
<organism evidence="2 3">
    <name type="scientific">Marinomonas foliarum</name>
    <dbReference type="NCBI Taxonomy" id="491950"/>
    <lineage>
        <taxon>Bacteria</taxon>
        <taxon>Pseudomonadati</taxon>
        <taxon>Pseudomonadota</taxon>
        <taxon>Gammaproteobacteria</taxon>
        <taxon>Oceanospirillales</taxon>
        <taxon>Oceanospirillaceae</taxon>
        <taxon>Marinomonas</taxon>
    </lineage>
</organism>
<dbReference type="RefSeq" id="WP_114412115.1">
    <property type="nucleotide sequence ID" value="NZ_QPJQ01000016.1"/>
</dbReference>
<feature type="transmembrane region" description="Helical" evidence="1">
    <location>
        <begin position="20"/>
        <end position="40"/>
    </location>
</feature>
<accession>A0A368ZYE2</accession>
<reference evidence="2 3" key="1">
    <citation type="submission" date="2018-07" db="EMBL/GenBank/DDBJ databases">
        <title>Genomic Encyclopedia of Type Strains, Phase III (KMG-III): the genomes of soil and plant-associated and newly described type strains.</title>
        <authorList>
            <person name="Whitman W."/>
        </authorList>
    </citation>
    <scope>NUCLEOTIDE SEQUENCE [LARGE SCALE GENOMIC DNA]</scope>
    <source>
        <strain evidence="2 3">CECT 7731</strain>
    </source>
</reference>
<evidence type="ECO:0000313" key="3">
    <source>
        <dbReference type="Proteomes" id="UP000253506"/>
    </source>
</evidence>
<keyword evidence="1" id="KW-0472">Membrane</keyword>
<evidence type="ECO:0000313" key="2">
    <source>
        <dbReference type="EMBL" id="RCX01955.1"/>
    </source>
</evidence>
<keyword evidence="1" id="KW-0812">Transmembrane</keyword>
<sequence length="118" mass="13250">MFNTAKNTIKKAAKDQVEFVGAILTGVFVGSIFTLAYVKFWKEGDVTFADIGGMLAGTGTVGLLFVAIKTARSWREQLHESDKRESLNKFYETSLQVQNSLIQLRKLRLSPQYETMPI</sequence>
<protein>
    <submittedName>
        <fullName evidence="2">Uncharacterized protein</fullName>
    </submittedName>
</protein>
<dbReference type="Proteomes" id="UP000253506">
    <property type="component" value="Unassembled WGS sequence"/>
</dbReference>
<feature type="transmembrane region" description="Helical" evidence="1">
    <location>
        <begin position="46"/>
        <end position="68"/>
    </location>
</feature>
<dbReference type="EMBL" id="QPJQ01000016">
    <property type="protein sequence ID" value="RCX01955.1"/>
    <property type="molecule type" value="Genomic_DNA"/>
</dbReference>